<dbReference type="InterPro" id="IPR003439">
    <property type="entry name" value="ABC_transporter-like_ATP-bd"/>
</dbReference>
<dbReference type="SMART" id="SM00382">
    <property type="entry name" value="AAA"/>
    <property type="match status" value="1"/>
</dbReference>
<dbReference type="EMBL" id="BONE01000040">
    <property type="protein sequence ID" value="GIF75238.1"/>
    <property type="molecule type" value="Genomic_DNA"/>
</dbReference>
<dbReference type="Proteomes" id="UP000604117">
    <property type="component" value="Unassembled WGS sequence"/>
</dbReference>
<dbReference type="CDD" id="cd03255">
    <property type="entry name" value="ABC_MJ0796_LolCDE_FtsE"/>
    <property type="match status" value="1"/>
</dbReference>
<dbReference type="GO" id="GO:0005524">
    <property type="term" value="F:ATP binding"/>
    <property type="evidence" value="ECO:0007669"/>
    <property type="project" value="UniProtKB-KW"/>
</dbReference>
<name>A0ABQ4CVB5_9ACTN</name>
<gene>
    <name evidence="5" type="ORF">Asi02nite_47560</name>
</gene>
<dbReference type="PANTHER" id="PTHR24220">
    <property type="entry name" value="IMPORT ATP-BINDING PROTEIN"/>
    <property type="match status" value="1"/>
</dbReference>
<dbReference type="Pfam" id="PF00005">
    <property type="entry name" value="ABC_tran"/>
    <property type="match status" value="1"/>
</dbReference>
<dbReference type="InterPro" id="IPR017871">
    <property type="entry name" value="ABC_transporter-like_CS"/>
</dbReference>
<dbReference type="RefSeq" id="WP_203716114.1">
    <property type="nucleotide sequence ID" value="NZ_BONE01000040.1"/>
</dbReference>
<evidence type="ECO:0000313" key="6">
    <source>
        <dbReference type="Proteomes" id="UP000604117"/>
    </source>
</evidence>
<reference evidence="5 6" key="1">
    <citation type="submission" date="2021-01" db="EMBL/GenBank/DDBJ databases">
        <title>Whole genome shotgun sequence of Asanoa siamensis NBRC 107932.</title>
        <authorList>
            <person name="Komaki H."/>
            <person name="Tamura T."/>
        </authorList>
    </citation>
    <scope>NUCLEOTIDE SEQUENCE [LARGE SCALE GENOMIC DNA]</scope>
    <source>
        <strain evidence="5 6">NBRC 107932</strain>
    </source>
</reference>
<evidence type="ECO:0000256" key="3">
    <source>
        <dbReference type="ARBA" id="ARBA00022840"/>
    </source>
</evidence>
<organism evidence="5 6">
    <name type="scientific">Asanoa siamensis</name>
    <dbReference type="NCBI Taxonomy" id="926357"/>
    <lineage>
        <taxon>Bacteria</taxon>
        <taxon>Bacillati</taxon>
        <taxon>Actinomycetota</taxon>
        <taxon>Actinomycetes</taxon>
        <taxon>Micromonosporales</taxon>
        <taxon>Micromonosporaceae</taxon>
        <taxon>Asanoa</taxon>
    </lineage>
</organism>
<dbReference type="PROSITE" id="PS00211">
    <property type="entry name" value="ABC_TRANSPORTER_1"/>
    <property type="match status" value="1"/>
</dbReference>
<keyword evidence="6" id="KW-1185">Reference proteome</keyword>
<protein>
    <submittedName>
        <fullName evidence="5">Macrolide ABC transporter ATP-binding protein</fullName>
    </submittedName>
</protein>
<dbReference type="InterPro" id="IPR015854">
    <property type="entry name" value="ABC_transpr_LolD-like"/>
</dbReference>
<evidence type="ECO:0000259" key="4">
    <source>
        <dbReference type="PROSITE" id="PS50893"/>
    </source>
</evidence>
<keyword evidence="2" id="KW-0547">Nucleotide-binding</keyword>
<sequence>MSTVVEFVGVGRTYPGSPPVTALRPTDMIVHTGESVAITGRSGSGKSTILHLLGLLDDPSEGSYLLDGVDTRGLADRDRTRLRATRIGFVFQAFHLLGHRTALENVVIALLYHGVPRRDRAPRAAEALDRVGLAHRAHALPTTMSGGERQRVAIARALVTQPAVLLADEPTGNLDSTTADGVLALFDELHGQGQTIILVTHDQAVAARAHRRLRIHDGVVTEELTRAP</sequence>
<evidence type="ECO:0000256" key="1">
    <source>
        <dbReference type="ARBA" id="ARBA00022448"/>
    </source>
</evidence>
<evidence type="ECO:0000256" key="2">
    <source>
        <dbReference type="ARBA" id="ARBA00022741"/>
    </source>
</evidence>
<dbReference type="PANTHER" id="PTHR24220:SF86">
    <property type="entry name" value="ABC TRANSPORTER ABCH.1"/>
    <property type="match status" value="1"/>
</dbReference>
<accession>A0ABQ4CVB5</accession>
<keyword evidence="1" id="KW-0813">Transport</keyword>
<dbReference type="InterPro" id="IPR017911">
    <property type="entry name" value="MacB-like_ATP-bd"/>
</dbReference>
<comment type="caution">
    <text evidence="5">The sequence shown here is derived from an EMBL/GenBank/DDBJ whole genome shotgun (WGS) entry which is preliminary data.</text>
</comment>
<dbReference type="InterPro" id="IPR003593">
    <property type="entry name" value="AAA+_ATPase"/>
</dbReference>
<proteinExistence type="predicted"/>
<dbReference type="Gene3D" id="3.40.50.300">
    <property type="entry name" value="P-loop containing nucleotide triphosphate hydrolases"/>
    <property type="match status" value="1"/>
</dbReference>
<keyword evidence="3 5" id="KW-0067">ATP-binding</keyword>
<feature type="domain" description="ABC transporter" evidence="4">
    <location>
        <begin position="5"/>
        <end position="227"/>
    </location>
</feature>
<dbReference type="SUPFAM" id="SSF52540">
    <property type="entry name" value="P-loop containing nucleoside triphosphate hydrolases"/>
    <property type="match status" value="1"/>
</dbReference>
<dbReference type="PROSITE" id="PS50893">
    <property type="entry name" value="ABC_TRANSPORTER_2"/>
    <property type="match status" value="1"/>
</dbReference>
<dbReference type="InterPro" id="IPR027417">
    <property type="entry name" value="P-loop_NTPase"/>
</dbReference>
<evidence type="ECO:0000313" key="5">
    <source>
        <dbReference type="EMBL" id="GIF75238.1"/>
    </source>
</evidence>